<feature type="region of interest" description="Disordered" evidence="1">
    <location>
        <begin position="41"/>
        <end position="108"/>
    </location>
</feature>
<name>A0A0A0IWS8_9MICO</name>
<dbReference type="GO" id="GO:0019825">
    <property type="term" value="F:oxygen binding"/>
    <property type="evidence" value="ECO:0007669"/>
    <property type="project" value="InterPro"/>
</dbReference>
<protein>
    <submittedName>
        <fullName evidence="3">Uncharacterized protein</fullName>
    </submittedName>
</protein>
<evidence type="ECO:0000313" key="4">
    <source>
        <dbReference type="Proteomes" id="UP000030002"/>
    </source>
</evidence>
<dbReference type="GO" id="GO:0020037">
    <property type="term" value="F:heme binding"/>
    <property type="evidence" value="ECO:0007669"/>
    <property type="project" value="InterPro"/>
</dbReference>
<reference evidence="3 4" key="1">
    <citation type="submission" date="2013-08" db="EMBL/GenBank/DDBJ databases">
        <title>The genome sequence of Knoellia sinensis.</title>
        <authorList>
            <person name="Zhu W."/>
            <person name="Wang G."/>
        </authorList>
    </citation>
    <scope>NUCLEOTIDE SEQUENCE [LARGE SCALE GENOMIC DNA]</scope>
    <source>
        <strain evidence="3 4">KCTC 19936</strain>
    </source>
</reference>
<accession>A0A0A0IWS8</accession>
<dbReference type="InterPro" id="IPR009050">
    <property type="entry name" value="Globin-like_sf"/>
</dbReference>
<feature type="region of interest" description="Disordered" evidence="1">
    <location>
        <begin position="113"/>
        <end position="132"/>
    </location>
</feature>
<keyword evidence="4" id="KW-1185">Reference proteome</keyword>
<proteinExistence type="predicted"/>
<feature type="compositionally biased region" description="Basic and acidic residues" evidence="1">
    <location>
        <begin position="47"/>
        <end position="72"/>
    </location>
</feature>
<dbReference type="AlphaFoldDB" id="A0A0A0IWS8"/>
<keyword evidence="2" id="KW-1133">Transmembrane helix</keyword>
<evidence type="ECO:0000256" key="1">
    <source>
        <dbReference type="SAM" id="MobiDB-lite"/>
    </source>
</evidence>
<dbReference type="InterPro" id="IPR012292">
    <property type="entry name" value="Globin/Proto"/>
</dbReference>
<dbReference type="Proteomes" id="UP000030002">
    <property type="component" value="Unassembled WGS sequence"/>
</dbReference>
<keyword evidence="2" id="KW-0812">Transmembrane</keyword>
<gene>
    <name evidence="3" type="ORF">N802_11635</name>
</gene>
<dbReference type="EMBL" id="AVPJ01000033">
    <property type="protein sequence ID" value="KGN29655.1"/>
    <property type="molecule type" value="Genomic_DNA"/>
</dbReference>
<dbReference type="Gene3D" id="1.10.490.10">
    <property type="entry name" value="Globins"/>
    <property type="match status" value="1"/>
</dbReference>
<sequence>MSMLWPYLLILAGASLIIGALIYRRRIIARAAEEDYDGGYGEAAYQQREDPWDVERPREPEPTQEPTPERWAVEPARMPEPQPERSPEPERAPEPTPTPWAELRRDDTLAGEARSFAAPPPPEPVRPVAAAQPEAPVDIPVEPAPVSRPAEPIRAEPTPVEPAPVEPAPVAPPVAPRTEPRLDDPTPTITIVLPATPARVPAPAAKPDPNSSDPYAGLPDSHVLTEPPMIRWGETEVLLHDWMRYYSDGNVWSGVLTSFTESVAADPFVASYFTSSGDGTLARHSLSALIMLTSDGVTVGALRQMKAAHAGLVNEHGDPINAFVWNRLVQALSNALTEHGVRDATLVKLGATLEPLRAAIVAPVKH</sequence>
<feature type="compositionally biased region" description="Pro residues" evidence="1">
    <location>
        <begin position="159"/>
        <end position="175"/>
    </location>
</feature>
<organism evidence="3 4">
    <name type="scientific">Knoellia sinensis KCTC 19936</name>
    <dbReference type="NCBI Taxonomy" id="1385520"/>
    <lineage>
        <taxon>Bacteria</taxon>
        <taxon>Bacillati</taxon>
        <taxon>Actinomycetota</taxon>
        <taxon>Actinomycetes</taxon>
        <taxon>Micrococcales</taxon>
        <taxon>Intrasporangiaceae</taxon>
        <taxon>Knoellia</taxon>
    </lineage>
</organism>
<evidence type="ECO:0000313" key="3">
    <source>
        <dbReference type="EMBL" id="KGN29655.1"/>
    </source>
</evidence>
<comment type="caution">
    <text evidence="3">The sequence shown here is derived from an EMBL/GenBank/DDBJ whole genome shotgun (WGS) entry which is preliminary data.</text>
</comment>
<dbReference type="eggNOG" id="ENOG502ZS9C">
    <property type="taxonomic scope" value="Bacteria"/>
</dbReference>
<feature type="compositionally biased region" description="Basic and acidic residues" evidence="1">
    <location>
        <begin position="82"/>
        <end position="93"/>
    </location>
</feature>
<evidence type="ECO:0000256" key="2">
    <source>
        <dbReference type="SAM" id="Phobius"/>
    </source>
</evidence>
<dbReference type="STRING" id="1385520.N802_11635"/>
<feature type="region of interest" description="Disordered" evidence="1">
    <location>
        <begin position="143"/>
        <end position="186"/>
    </location>
</feature>
<feature type="transmembrane region" description="Helical" evidence="2">
    <location>
        <begin position="6"/>
        <end position="23"/>
    </location>
</feature>
<dbReference type="SUPFAM" id="SSF46458">
    <property type="entry name" value="Globin-like"/>
    <property type="match status" value="1"/>
</dbReference>
<keyword evidence="2" id="KW-0472">Membrane</keyword>